<dbReference type="PANTHER" id="PTHR11905:SF159">
    <property type="entry name" value="ADAM METALLOPROTEASE"/>
    <property type="match status" value="1"/>
</dbReference>
<name>A0A6A6BB80_9PEZI</name>
<feature type="binding site" evidence="4">
    <location>
        <position position="426"/>
    </location>
    <ligand>
        <name>Zn(2+)</name>
        <dbReference type="ChEBI" id="CHEBI:29105"/>
        <note>catalytic</note>
    </ligand>
</feature>
<dbReference type="PROSITE" id="PS50215">
    <property type="entry name" value="ADAM_MEPRO"/>
    <property type="match status" value="1"/>
</dbReference>
<feature type="region of interest" description="Disordered" evidence="5">
    <location>
        <begin position="740"/>
        <end position="803"/>
    </location>
</feature>
<dbReference type="GO" id="GO:0004222">
    <property type="term" value="F:metalloendopeptidase activity"/>
    <property type="evidence" value="ECO:0007669"/>
    <property type="project" value="InterPro"/>
</dbReference>
<reference evidence="10" key="1">
    <citation type="journal article" date="2020" name="Stud. Mycol.">
        <title>101 Dothideomycetes genomes: a test case for predicting lifestyles and emergence of pathogens.</title>
        <authorList>
            <person name="Haridas S."/>
            <person name="Albert R."/>
            <person name="Binder M."/>
            <person name="Bloem J."/>
            <person name="Labutti K."/>
            <person name="Salamov A."/>
            <person name="Andreopoulos B."/>
            <person name="Baker S."/>
            <person name="Barry K."/>
            <person name="Bills G."/>
            <person name="Bluhm B."/>
            <person name="Cannon C."/>
            <person name="Castanera R."/>
            <person name="Culley D."/>
            <person name="Daum C."/>
            <person name="Ezra D."/>
            <person name="Gonzalez J."/>
            <person name="Henrissat B."/>
            <person name="Kuo A."/>
            <person name="Liang C."/>
            <person name="Lipzen A."/>
            <person name="Lutzoni F."/>
            <person name="Magnuson J."/>
            <person name="Mondo S."/>
            <person name="Nolan M."/>
            <person name="Ohm R."/>
            <person name="Pangilinan J."/>
            <person name="Park H.-J."/>
            <person name="Ramirez L."/>
            <person name="Alfaro M."/>
            <person name="Sun H."/>
            <person name="Tritt A."/>
            <person name="Yoshinaga Y."/>
            <person name="Zwiers L.-H."/>
            <person name="Turgeon B."/>
            <person name="Goodwin S."/>
            <person name="Spatafora J."/>
            <person name="Crous P."/>
            <person name="Grigoriev I."/>
        </authorList>
    </citation>
    <scope>NUCLEOTIDE SEQUENCE</scope>
    <source>
        <strain evidence="10">CBS 121167</strain>
    </source>
</reference>
<accession>A0A6A6BB80</accession>
<keyword evidence="4" id="KW-0479">Metal-binding</keyword>
<protein>
    <recommendedName>
        <fullName evidence="3">Disintegrin and metalloproteinase domain-containing protein B</fullName>
    </recommendedName>
</protein>
<dbReference type="InterPro" id="IPR036436">
    <property type="entry name" value="Disintegrin_dom_sf"/>
</dbReference>
<keyword evidence="6" id="KW-1133">Transmembrane helix</keyword>
<keyword evidence="6" id="KW-0472">Membrane</keyword>
<keyword evidence="6" id="KW-0812">Transmembrane</keyword>
<feature type="domain" description="Disintegrin" evidence="8">
    <location>
        <begin position="514"/>
        <end position="603"/>
    </location>
</feature>
<dbReference type="InterPro" id="IPR006586">
    <property type="entry name" value="ADAM_Cys-rich"/>
</dbReference>
<dbReference type="Gene3D" id="3.40.390.10">
    <property type="entry name" value="Collagenase (Catalytic Domain)"/>
    <property type="match status" value="1"/>
</dbReference>
<dbReference type="InterPro" id="IPR001762">
    <property type="entry name" value="Disintegrin_dom"/>
</dbReference>
<evidence type="ECO:0000313" key="10">
    <source>
        <dbReference type="EMBL" id="KAF2141306.1"/>
    </source>
</evidence>
<evidence type="ECO:0000256" key="6">
    <source>
        <dbReference type="SAM" id="Phobius"/>
    </source>
</evidence>
<evidence type="ECO:0000259" key="8">
    <source>
        <dbReference type="PROSITE" id="PS50214"/>
    </source>
</evidence>
<evidence type="ECO:0000313" key="11">
    <source>
        <dbReference type="Proteomes" id="UP000799438"/>
    </source>
</evidence>
<proteinExistence type="predicted"/>
<dbReference type="Pfam" id="PF00200">
    <property type="entry name" value="Disintegrin"/>
    <property type="match status" value="1"/>
</dbReference>
<dbReference type="Gene3D" id="4.10.70.10">
    <property type="entry name" value="Disintegrin domain"/>
    <property type="match status" value="1"/>
</dbReference>
<dbReference type="FunFam" id="4.10.70.10:FF:000003">
    <property type="entry name" value="Disintegrin and metalloproteinase domain-containing protein 17"/>
    <property type="match status" value="1"/>
</dbReference>
<dbReference type="PANTHER" id="PTHR11905">
    <property type="entry name" value="ADAM A DISINTEGRIN AND METALLOPROTEASE DOMAIN"/>
    <property type="match status" value="1"/>
</dbReference>
<dbReference type="RefSeq" id="XP_033397019.1">
    <property type="nucleotide sequence ID" value="XM_033544884.1"/>
</dbReference>
<dbReference type="Gene3D" id="3.40.1620.60">
    <property type="match status" value="1"/>
</dbReference>
<dbReference type="EMBL" id="ML995487">
    <property type="protein sequence ID" value="KAF2141306.1"/>
    <property type="molecule type" value="Genomic_DNA"/>
</dbReference>
<comment type="function">
    <text evidence="2">Probable zinc protease.</text>
</comment>
<evidence type="ECO:0000259" key="9">
    <source>
        <dbReference type="PROSITE" id="PS50215"/>
    </source>
</evidence>
<dbReference type="Pfam" id="PF13688">
    <property type="entry name" value="Reprolysin_5"/>
    <property type="match status" value="1"/>
</dbReference>
<evidence type="ECO:0000256" key="1">
    <source>
        <dbReference type="ARBA" id="ARBA00023157"/>
    </source>
</evidence>
<dbReference type="SMART" id="SM00050">
    <property type="entry name" value="DISIN"/>
    <property type="match status" value="1"/>
</dbReference>
<keyword evidence="7" id="KW-0732">Signal</keyword>
<dbReference type="SUPFAM" id="SSF55486">
    <property type="entry name" value="Metalloproteases ('zincins'), catalytic domain"/>
    <property type="match status" value="1"/>
</dbReference>
<keyword evidence="4" id="KW-0862">Zinc</keyword>
<keyword evidence="1" id="KW-1015">Disulfide bond</keyword>
<sequence length="803" mass="86621">MRLLRAAALAAQLVSTVVASSVARNPLARLEVAQHPEIHTYNHRVTALSTFDLEFSLRDGDRLRLALEPNHDILAEGATVEYLGPDGQVTHREEIDRLAHKVYKGRTWAKKAGTDKWHDKGWARITVRRDGVKPLFEGVLSVDFDHHHIQMASNYMATKHSLDPELEQTDDEYMVLWRDSDIKEDGWDLGHTELKRDLGANFACRSDLLDFNMQPEHPVYGAMMKRDDGFWGAPIGSFFSKRQLDNQGSGNAGGVNLVQTIGDTSGCPTARKVALVGVATDCTYTASFNSTESARQNVINVMNSASDVYESTFNITLGLRNLTVSDPSCPGTQQAATPWNQDCSDSITIQDRLNQFSEWRGTKQDTNSHWTLLTTCNTGSAVGLAWLGQACVQGAQSSNSTSGETETVAAANVVARTNTEWQVIAHETGHTFGAVHDCTSQTCSDGTSVNAQQCCPLSSSTCDAGQRFIMNPSTASGITKFSACSIGNICGAMGRSSVKTSCLSNNRGVTTISGQQCGNGIVEEGEDCDCGGTENCGNNPCCDPKTCKFKSGAVCDDSNEDCCHDCQFASNATVCRASGGVCDPEERCTGDSPYCPSDEKADDGKKCGDGLKCASGQCTSRDLQCKTVMGTTYSNGHNDTYACDDKSCIISCKSPEFPMGMCYSLQQNFLDGTSCGGGGHCQNGQCKGSDLGKEIGSWVDNHKGVVIGVCVAIGCILLFSICGCITRACRRRRLRKFARPAPPVAAAWPGQRPGRRHRGRNDMVQMTPQQPGPGQYPPPPPHGNPWYPPPPPPQYGPPVARYA</sequence>
<dbReference type="GO" id="GO:0006508">
    <property type="term" value="P:proteolysis"/>
    <property type="evidence" value="ECO:0007669"/>
    <property type="project" value="InterPro"/>
</dbReference>
<feature type="transmembrane region" description="Helical" evidence="6">
    <location>
        <begin position="705"/>
        <end position="729"/>
    </location>
</feature>
<comment type="caution">
    <text evidence="4">Lacks conserved residue(s) required for the propagation of feature annotation.</text>
</comment>
<dbReference type="InterPro" id="IPR001590">
    <property type="entry name" value="Peptidase_M12B"/>
</dbReference>
<dbReference type="AlphaFoldDB" id="A0A6A6BB80"/>
<dbReference type="PROSITE" id="PS50214">
    <property type="entry name" value="DISINTEGRIN_2"/>
    <property type="match status" value="1"/>
</dbReference>
<evidence type="ECO:0000256" key="5">
    <source>
        <dbReference type="SAM" id="MobiDB-lite"/>
    </source>
</evidence>
<feature type="active site" evidence="4">
    <location>
        <position position="427"/>
    </location>
</feature>
<evidence type="ECO:0000256" key="7">
    <source>
        <dbReference type="SAM" id="SignalP"/>
    </source>
</evidence>
<feature type="domain" description="Peptidase M12B" evidence="9">
    <location>
        <begin position="271"/>
        <end position="489"/>
    </location>
</feature>
<organism evidence="10 11">
    <name type="scientific">Aplosporella prunicola CBS 121167</name>
    <dbReference type="NCBI Taxonomy" id="1176127"/>
    <lineage>
        <taxon>Eukaryota</taxon>
        <taxon>Fungi</taxon>
        <taxon>Dikarya</taxon>
        <taxon>Ascomycota</taxon>
        <taxon>Pezizomycotina</taxon>
        <taxon>Dothideomycetes</taxon>
        <taxon>Dothideomycetes incertae sedis</taxon>
        <taxon>Botryosphaeriales</taxon>
        <taxon>Aplosporellaceae</taxon>
        <taxon>Aplosporella</taxon>
    </lineage>
</organism>
<evidence type="ECO:0000256" key="4">
    <source>
        <dbReference type="PROSITE-ProRule" id="PRU00276"/>
    </source>
</evidence>
<dbReference type="CDD" id="cd04271">
    <property type="entry name" value="ZnMc_ADAM_fungal"/>
    <property type="match status" value="1"/>
</dbReference>
<feature type="signal peptide" evidence="7">
    <location>
        <begin position="1"/>
        <end position="19"/>
    </location>
</feature>
<dbReference type="Proteomes" id="UP000799438">
    <property type="component" value="Unassembled WGS sequence"/>
</dbReference>
<feature type="compositionally biased region" description="Pro residues" evidence="5">
    <location>
        <begin position="770"/>
        <end position="796"/>
    </location>
</feature>
<feature type="binding site" evidence="4">
    <location>
        <position position="430"/>
    </location>
    <ligand>
        <name>Zn(2+)</name>
        <dbReference type="ChEBI" id="CHEBI:29105"/>
        <note>catalytic</note>
    </ligand>
</feature>
<gene>
    <name evidence="10" type="ORF">K452DRAFT_327015</name>
</gene>
<evidence type="ECO:0000256" key="2">
    <source>
        <dbReference type="ARBA" id="ARBA00056552"/>
    </source>
</evidence>
<dbReference type="GO" id="GO:0046872">
    <property type="term" value="F:metal ion binding"/>
    <property type="evidence" value="ECO:0007669"/>
    <property type="project" value="UniProtKB-KW"/>
</dbReference>
<evidence type="ECO:0000256" key="3">
    <source>
        <dbReference type="ARBA" id="ARBA00074021"/>
    </source>
</evidence>
<dbReference type="OrthoDB" id="5951731at2759"/>
<dbReference type="SMART" id="SM00608">
    <property type="entry name" value="ACR"/>
    <property type="match status" value="1"/>
</dbReference>
<dbReference type="GeneID" id="54302380"/>
<feature type="chain" id="PRO_5025507148" description="Disintegrin and metalloproteinase domain-containing protein B" evidence="7">
    <location>
        <begin position="20"/>
        <end position="803"/>
    </location>
</feature>
<feature type="binding site" evidence="4">
    <location>
        <position position="436"/>
    </location>
    <ligand>
        <name>Zn(2+)</name>
        <dbReference type="ChEBI" id="CHEBI:29105"/>
        <note>catalytic</note>
    </ligand>
</feature>
<dbReference type="InterPro" id="IPR034028">
    <property type="entry name" value="ZnMc_ADAM_fungal"/>
</dbReference>
<dbReference type="InterPro" id="IPR024079">
    <property type="entry name" value="MetalloPept_cat_dom_sf"/>
</dbReference>
<dbReference type="SUPFAM" id="SSF57552">
    <property type="entry name" value="Blood coagulation inhibitor (disintegrin)"/>
    <property type="match status" value="1"/>
</dbReference>
<keyword evidence="11" id="KW-1185">Reference proteome</keyword>